<name>A0ABU4JS48_9CLOT</name>
<evidence type="ECO:0000313" key="3">
    <source>
        <dbReference type="Proteomes" id="UP001281656"/>
    </source>
</evidence>
<reference evidence="2 3" key="1">
    <citation type="submission" date="2023-04" db="EMBL/GenBank/DDBJ databases">
        <title>Clostridium tannerae sp. nov., isolated from the fecal material of an alpaca.</title>
        <authorList>
            <person name="Miller S."/>
            <person name="Hendry M."/>
            <person name="King J."/>
            <person name="Sankaranarayanan K."/>
            <person name="Lawson P.A."/>
        </authorList>
    </citation>
    <scope>NUCLEOTIDE SEQUENCE [LARGE SCALE GENOMIC DNA]</scope>
    <source>
        <strain evidence="2 3">A1-XYC3</strain>
    </source>
</reference>
<keyword evidence="1" id="KW-0812">Transmembrane</keyword>
<feature type="transmembrane region" description="Helical" evidence="1">
    <location>
        <begin position="133"/>
        <end position="155"/>
    </location>
</feature>
<keyword evidence="1" id="KW-1133">Transmembrane helix</keyword>
<feature type="transmembrane region" description="Helical" evidence="1">
    <location>
        <begin position="6"/>
        <end position="28"/>
    </location>
</feature>
<keyword evidence="1" id="KW-0472">Membrane</keyword>
<dbReference type="Gene3D" id="1.10.1760.20">
    <property type="match status" value="1"/>
</dbReference>
<dbReference type="RefSeq" id="WP_318797621.1">
    <property type="nucleotide sequence ID" value="NZ_JARUJP010000006.1"/>
</dbReference>
<gene>
    <name evidence="2" type="ORF">P8V03_07270</name>
</gene>
<evidence type="ECO:0000256" key="1">
    <source>
        <dbReference type="SAM" id="Phobius"/>
    </source>
</evidence>
<protein>
    <submittedName>
        <fullName evidence="2">Tryptophan transporter</fullName>
    </submittedName>
</protein>
<dbReference type="InterPro" id="IPR031360">
    <property type="entry name" value="TrpP"/>
</dbReference>
<keyword evidence="3" id="KW-1185">Reference proteome</keyword>
<sequence length="167" mass="17861">MNVKNLILNSLFLAIGAVLHQISPPIVLGMKPDFSLVMLFIIMILNKDYKTCISAGIVAGILSAATTTFPGGQIANFIDKIITANVIFLFLKPMRNNINHQLKIVLVTIVGTIVSGTVFLTAASLMVGLPTKFTILFLSVVLPASLINTVASLILSNVVNTALRRAV</sequence>
<accession>A0ABU4JS48</accession>
<organism evidence="2 3">
    <name type="scientific">Clostridium tanneri</name>
    <dbReference type="NCBI Taxonomy" id="3037988"/>
    <lineage>
        <taxon>Bacteria</taxon>
        <taxon>Bacillati</taxon>
        <taxon>Bacillota</taxon>
        <taxon>Clostridia</taxon>
        <taxon>Eubacteriales</taxon>
        <taxon>Clostridiaceae</taxon>
        <taxon>Clostridium</taxon>
    </lineage>
</organism>
<dbReference type="Pfam" id="PF17099">
    <property type="entry name" value="TrpP"/>
    <property type="match status" value="1"/>
</dbReference>
<feature type="transmembrane region" description="Helical" evidence="1">
    <location>
        <begin position="104"/>
        <end position="127"/>
    </location>
</feature>
<comment type="caution">
    <text evidence="2">The sequence shown here is derived from an EMBL/GenBank/DDBJ whole genome shotgun (WGS) entry which is preliminary data.</text>
</comment>
<evidence type="ECO:0000313" key="2">
    <source>
        <dbReference type="EMBL" id="MDW8800952.1"/>
    </source>
</evidence>
<dbReference type="EMBL" id="JARUJP010000006">
    <property type="protein sequence ID" value="MDW8800952.1"/>
    <property type="molecule type" value="Genomic_DNA"/>
</dbReference>
<proteinExistence type="predicted"/>
<feature type="transmembrane region" description="Helical" evidence="1">
    <location>
        <begin position="74"/>
        <end position="92"/>
    </location>
</feature>
<dbReference type="Proteomes" id="UP001281656">
    <property type="component" value="Unassembled WGS sequence"/>
</dbReference>